<evidence type="ECO:0000259" key="3">
    <source>
        <dbReference type="SMART" id="SM01117"/>
    </source>
</evidence>
<proteinExistence type="inferred from homology"/>
<evidence type="ECO:0000256" key="2">
    <source>
        <dbReference type="SAM" id="Phobius"/>
    </source>
</evidence>
<dbReference type="Gene3D" id="3.10.120.10">
    <property type="entry name" value="Cytochrome b5-like heme/steroid binding domain"/>
    <property type="match status" value="1"/>
</dbReference>
<dbReference type="Pfam" id="PF00173">
    <property type="entry name" value="Cyt-b5"/>
    <property type="match status" value="1"/>
</dbReference>
<reference evidence="4" key="1">
    <citation type="submission" date="2018-10" db="EMBL/GenBank/DDBJ databases">
        <title>Transcriptome assembly of Aceria tosichella (Wheat curl mite) Type 2.</title>
        <authorList>
            <person name="Scully E.D."/>
            <person name="Geib S.M."/>
            <person name="Palmer N.A."/>
            <person name="Gupta A.K."/>
            <person name="Sarath G."/>
            <person name="Tatineni S."/>
        </authorList>
    </citation>
    <scope>NUCLEOTIDE SEQUENCE</scope>
    <source>
        <strain evidence="4">LincolnNE</strain>
    </source>
</reference>
<dbReference type="GO" id="GO:0016020">
    <property type="term" value="C:membrane"/>
    <property type="evidence" value="ECO:0007669"/>
    <property type="project" value="TreeGrafter"/>
</dbReference>
<feature type="domain" description="Cytochrome b5 heme-binding" evidence="3">
    <location>
        <begin position="55"/>
        <end position="153"/>
    </location>
</feature>
<dbReference type="InterPro" id="IPR001199">
    <property type="entry name" value="Cyt_B5-like_heme/steroid-bd"/>
</dbReference>
<dbReference type="SMART" id="SM01117">
    <property type="entry name" value="Cyt-b5"/>
    <property type="match status" value="1"/>
</dbReference>
<dbReference type="InterPro" id="IPR050577">
    <property type="entry name" value="MAPR/NEUFC/NENF-like"/>
</dbReference>
<keyword evidence="2" id="KW-1133">Transmembrane helix</keyword>
<name>A0A6G1S4X9_9ACAR</name>
<sequence length="172" mass="19618">MENMLQNIVEPSPLNIFLTAICIGLVYLIYKSANDKKETKSEFRKELEPFPRGDMTLGELRKYDGKSNEEGRILMAVNREIYDVTKGSRFYGPEGPYATLAGHDATRALALFAVDAVKEEWDDYSDLNVSQMSTVNEWLEQFKEKYDYVGKLVKTDAEKSTPVEPTDEEPDD</sequence>
<dbReference type="GO" id="GO:0005783">
    <property type="term" value="C:endoplasmic reticulum"/>
    <property type="evidence" value="ECO:0007669"/>
    <property type="project" value="TreeGrafter"/>
</dbReference>
<keyword evidence="2" id="KW-0472">Membrane</keyword>
<dbReference type="InterPro" id="IPR036400">
    <property type="entry name" value="Cyt_B5-like_heme/steroid_sf"/>
</dbReference>
<keyword evidence="4" id="KW-0675">Receptor</keyword>
<comment type="similarity">
    <text evidence="1">Belongs to the cytochrome b5 family. MAPR subfamily.</text>
</comment>
<feature type="transmembrane region" description="Helical" evidence="2">
    <location>
        <begin position="12"/>
        <end position="30"/>
    </location>
</feature>
<organism evidence="4">
    <name type="scientific">Aceria tosichella</name>
    <name type="common">wheat curl mite</name>
    <dbReference type="NCBI Taxonomy" id="561515"/>
    <lineage>
        <taxon>Eukaryota</taxon>
        <taxon>Metazoa</taxon>
        <taxon>Ecdysozoa</taxon>
        <taxon>Arthropoda</taxon>
        <taxon>Chelicerata</taxon>
        <taxon>Arachnida</taxon>
        <taxon>Acari</taxon>
        <taxon>Acariformes</taxon>
        <taxon>Trombidiformes</taxon>
        <taxon>Prostigmata</taxon>
        <taxon>Eupodina</taxon>
        <taxon>Eriophyoidea</taxon>
        <taxon>Eriophyidae</taxon>
        <taxon>Eriophyinae</taxon>
        <taxon>Aceriini</taxon>
        <taxon>Aceria</taxon>
    </lineage>
</organism>
<dbReference type="PANTHER" id="PTHR10281:SF106">
    <property type="entry name" value="IP06960P-RELATED"/>
    <property type="match status" value="1"/>
</dbReference>
<dbReference type="SUPFAM" id="SSF55856">
    <property type="entry name" value="Cytochrome b5-like heme/steroid binding domain"/>
    <property type="match status" value="1"/>
</dbReference>
<evidence type="ECO:0000313" key="4">
    <source>
        <dbReference type="EMBL" id="MDE45013.1"/>
    </source>
</evidence>
<evidence type="ECO:0000256" key="1">
    <source>
        <dbReference type="ARBA" id="ARBA00038357"/>
    </source>
</evidence>
<protein>
    <submittedName>
        <fullName evidence="4">Membrane-associated progesterone receptor component 2</fullName>
    </submittedName>
</protein>
<dbReference type="PANTHER" id="PTHR10281">
    <property type="entry name" value="MEMBRANE-ASSOCIATED PROGESTERONE RECEPTOR COMPONENT-RELATED"/>
    <property type="match status" value="1"/>
</dbReference>
<dbReference type="FunFam" id="3.10.120.10:FF:000003">
    <property type="entry name" value="membrane-associated progesterone receptor component 1"/>
    <property type="match status" value="1"/>
</dbReference>
<gene>
    <name evidence="4" type="primary">PGRMC2</name>
    <name evidence="4" type="ORF">g.21001</name>
</gene>
<dbReference type="AlphaFoldDB" id="A0A6G1S4X9"/>
<dbReference type="EMBL" id="GGYP01000242">
    <property type="protein sequence ID" value="MDE45013.1"/>
    <property type="molecule type" value="Transcribed_RNA"/>
</dbReference>
<accession>A0A6G1S4X9</accession>
<keyword evidence="2" id="KW-0812">Transmembrane</keyword>